<dbReference type="GO" id="GO:0042597">
    <property type="term" value="C:periplasmic space"/>
    <property type="evidence" value="ECO:0007669"/>
    <property type="project" value="UniProtKB-SubCell"/>
</dbReference>
<dbReference type="GO" id="GO:0020037">
    <property type="term" value="F:heme binding"/>
    <property type="evidence" value="ECO:0007669"/>
    <property type="project" value="InterPro"/>
</dbReference>
<dbReference type="PROSITE" id="PS51007">
    <property type="entry name" value="CYTC"/>
    <property type="match status" value="1"/>
</dbReference>
<gene>
    <name evidence="11" type="ORF">AF76_07230</name>
</gene>
<comment type="cofactor">
    <cofactor evidence="8">
        <name>heme</name>
        <dbReference type="ChEBI" id="CHEBI:30413"/>
    </cofactor>
    <text evidence="8">Binds 2 heme groups.</text>
</comment>
<dbReference type="Pfam" id="PF03150">
    <property type="entry name" value="CCP_MauG"/>
    <property type="match status" value="1"/>
</dbReference>
<comment type="caution">
    <text evidence="11">The sequence shown here is derived from an EMBL/GenBank/DDBJ whole genome shotgun (WGS) entry which is preliminary data.</text>
</comment>
<keyword evidence="4" id="KW-0732">Signal</keyword>
<feature type="binding site" description="axial binding residue" evidence="9">
    <location>
        <position position="201"/>
    </location>
    <ligand>
        <name>heme c</name>
        <dbReference type="ChEBI" id="CHEBI:61717"/>
        <label>2</label>
    </ligand>
    <ligandPart>
        <name>Fe</name>
        <dbReference type="ChEBI" id="CHEBI:18248"/>
    </ligandPart>
</feature>
<reference evidence="11 12" key="1">
    <citation type="submission" date="2014-01" db="EMBL/GenBank/DDBJ databases">
        <title>Development of a Comparative Genomic Fingerprinting Assay for High Resolution Genotyping of Arcobacter butzleri.</title>
        <authorList>
            <person name="Webb A.L."/>
            <person name="Inglis G.D."/>
            <person name="Kruczkiewicz P."/>
            <person name="Selinger L.B."/>
            <person name="Taboada E.N."/>
        </authorList>
    </citation>
    <scope>NUCLEOTIDE SEQUENCE [LARGE SCALE GENOMIC DNA]</scope>
    <source>
        <strain evidence="11 12">L351</strain>
    </source>
</reference>
<dbReference type="Proteomes" id="UP000035526">
    <property type="component" value="Unassembled WGS sequence"/>
</dbReference>
<dbReference type="AlphaFoldDB" id="A0A837J4Y3"/>
<dbReference type="PANTHER" id="PTHR30600">
    <property type="entry name" value="CYTOCHROME C PEROXIDASE-RELATED"/>
    <property type="match status" value="1"/>
</dbReference>
<dbReference type="EMBL" id="JAIS01000085">
    <property type="protein sequence ID" value="KLE00499.1"/>
    <property type="molecule type" value="Genomic_DNA"/>
</dbReference>
<keyword evidence="2 8" id="KW-0349">Heme</keyword>
<keyword evidence="5" id="KW-0574">Periplasm</keyword>
<evidence type="ECO:0000256" key="5">
    <source>
        <dbReference type="ARBA" id="ARBA00022764"/>
    </source>
</evidence>
<keyword evidence="6" id="KW-0560">Oxidoreductase</keyword>
<dbReference type="InterPro" id="IPR036909">
    <property type="entry name" value="Cyt_c-like_dom_sf"/>
</dbReference>
<evidence type="ECO:0000259" key="10">
    <source>
        <dbReference type="PROSITE" id="PS51007"/>
    </source>
</evidence>
<feature type="binding site" description="covalent" evidence="8">
    <location>
        <position position="197"/>
    </location>
    <ligand>
        <name>heme c</name>
        <dbReference type="ChEBI" id="CHEBI:61717"/>
        <label>2</label>
    </ligand>
</feature>
<feature type="binding site" description="covalent" evidence="8">
    <location>
        <position position="55"/>
    </location>
    <ligand>
        <name>heme c</name>
        <dbReference type="ChEBI" id="CHEBI:61717"/>
        <label>1</label>
    </ligand>
</feature>
<dbReference type="InterPro" id="IPR009056">
    <property type="entry name" value="Cyt_c-like_dom"/>
</dbReference>
<dbReference type="GO" id="GO:0009055">
    <property type="term" value="F:electron transfer activity"/>
    <property type="evidence" value="ECO:0007669"/>
    <property type="project" value="InterPro"/>
</dbReference>
<feature type="binding site" description="axial binding residue" evidence="9">
    <location>
        <position position="59"/>
    </location>
    <ligand>
        <name>heme c</name>
        <dbReference type="ChEBI" id="CHEBI:61717"/>
        <label>1</label>
    </ligand>
    <ligandPart>
        <name>Fe</name>
        <dbReference type="ChEBI" id="CHEBI:18248"/>
    </ligandPart>
</feature>
<feature type="binding site" description="axial binding residue" evidence="9">
    <location>
        <position position="270"/>
    </location>
    <ligand>
        <name>heme c</name>
        <dbReference type="ChEBI" id="CHEBI:61717"/>
        <label>2</label>
    </ligand>
    <ligandPart>
        <name>Fe</name>
        <dbReference type="ChEBI" id="CHEBI:18248"/>
    </ligandPart>
</feature>
<dbReference type="GO" id="GO:0046872">
    <property type="term" value="F:metal ion binding"/>
    <property type="evidence" value="ECO:0007669"/>
    <property type="project" value="UniProtKB-KW"/>
</dbReference>
<evidence type="ECO:0000256" key="3">
    <source>
        <dbReference type="ARBA" id="ARBA00022723"/>
    </source>
</evidence>
<dbReference type="RefSeq" id="WP_014468537.1">
    <property type="nucleotide sequence ID" value="NZ_JAIS01000085.1"/>
</dbReference>
<evidence type="ECO:0000256" key="7">
    <source>
        <dbReference type="ARBA" id="ARBA00023004"/>
    </source>
</evidence>
<feature type="domain" description="Cytochrome c" evidence="10">
    <location>
        <begin position="183"/>
        <end position="295"/>
    </location>
</feature>
<organism evidence="11 12">
    <name type="scientific">Aliarcobacter butzleri L351</name>
    <dbReference type="NCBI Taxonomy" id="1447259"/>
    <lineage>
        <taxon>Bacteria</taxon>
        <taxon>Pseudomonadati</taxon>
        <taxon>Campylobacterota</taxon>
        <taxon>Epsilonproteobacteria</taxon>
        <taxon>Campylobacterales</taxon>
        <taxon>Arcobacteraceae</taxon>
        <taxon>Aliarcobacter</taxon>
    </lineage>
</organism>
<evidence type="ECO:0000256" key="4">
    <source>
        <dbReference type="ARBA" id="ARBA00022729"/>
    </source>
</evidence>
<evidence type="ECO:0000313" key="12">
    <source>
        <dbReference type="Proteomes" id="UP000035526"/>
    </source>
</evidence>
<sequence length="305" mass="34878">MIKSIIFLTIGFSFLYSQEPITAIPTKINVDKNKVNLGKELFFDKRLSKDETISCHSCHSFSHGGADDKRFSLGVEKKVGDINTPTVFNSVFNFAQFWNGRSKNLYEQAIGPITKDNEMGMNLQELIIKLNNTEYKNKFKKIYQDGITQNNLIDAIVEYEKTLITPNSPFDRYLKGEKDAITQEEKRGYIIFKEQGCIACHHGTNVGGNLYARFGVVDKVNSISKGRFEVTKNEDDLYYFKVASLRNVQFTSPYLHDGRFDNLSDTVKFMANYQLGKSLSEEDIDSIVSFLKSLTGELYDYQEEQ</sequence>
<evidence type="ECO:0000256" key="6">
    <source>
        <dbReference type="ARBA" id="ARBA00023002"/>
    </source>
</evidence>
<evidence type="ECO:0000256" key="1">
    <source>
        <dbReference type="ARBA" id="ARBA00004418"/>
    </source>
</evidence>
<proteinExistence type="predicted"/>
<feature type="binding site" description="covalent" evidence="8">
    <location>
        <position position="200"/>
    </location>
    <ligand>
        <name>heme c</name>
        <dbReference type="ChEBI" id="CHEBI:61717"/>
        <label>2</label>
    </ligand>
</feature>
<keyword evidence="3 9" id="KW-0479">Metal-binding</keyword>
<evidence type="ECO:0000256" key="9">
    <source>
        <dbReference type="PIRSR" id="PIRSR000294-2"/>
    </source>
</evidence>
<evidence type="ECO:0000256" key="2">
    <source>
        <dbReference type="ARBA" id="ARBA00022617"/>
    </source>
</evidence>
<dbReference type="InterPro" id="IPR026259">
    <property type="entry name" value="MauG/Cytc_peroxidase"/>
</dbReference>
<comment type="subcellular location">
    <subcellularLocation>
        <location evidence="1">Periplasm</location>
    </subcellularLocation>
</comment>
<comment type="PTM">
    <text evidence="8">Binds 2 heme groups per subunit.</text>
</comment>
<dbReference type="PIRSF" id="PIRSF000294">
    <property type="entry name" value="Cytochrome-c_peroxidase"/>
    <property type="match status" value="1"/>
</dbReference>
<name>A0A837J4Y3_9BACT</name>
<dbReference type="PANTHER" id="PTHR30600:SF7">
    <property type="entry name" value="CYTOCHROME C PEROXIDASE-RELATED"/>
    <property type="match status" value="1"/>
</dbReference>
<evidence type="ECO:0000256" key="8">
    <source>
        <dbReference type="PIRSR" id="PIRSR000294-1"/>
    </source>
</evidence>
<feature type="binding site" description="covalent" evidence="8">
    <location>
        <position position="58"/>
    </location>
    <ligand>
        <name>heme c</name>
        <dbReference type="ChEBI" id="CHEBI:61717"/>
        <label>1</label>
    </ligand>
</feature>
<dbReference type="InterPro" id="IPR051395">
    <property type="entry name" value="Cytochrome_c_Peroxidase/MauG"/>
</dbReference>
<accession>A0A837J4Y3</accession>
<dbReference type="Gene3D" id="1.10.760.10">
    <property type="entry name" value="Cytochrome c-like domain"/>
    <property type="match status" value="2"/>
</dbReference>
<dbReference type="InterPro" id="IPR004852">
    <property type="entry name" value="Di-haem_cyt_c_peroxidsae"/>
</dbReference>
<protein>
    <submittedName>
        <fullName evidence="11">Cytochrome B6</fullName>
    </submittedName>
</protein>
<dbReference type="SUPFAM" id="SSF46626">
    <property type="entry name" value="Cytochrome c"/>
    <property type="match status" value="2"/>
</dbReference>
<dbReference type="GO" id="GO:0004130">
    <property type="term" value="F:cytochrome-c peroxidase activity"/>
    <property type="evidence" value="ECO:0007669"/>
    <property type="project" value="TreeGrafter"/>
</dbReference>
<keyword evidence="7 9" id="KW-0408">Iron</keyword>
<evidence type="ECO:0000313" key="11">
    <source>
        <dbReference type="EMBL" id="KLE00499.1"/>
    </source>
</evidence>